<evidence type="ECO:0000313" key="2">
    <source>
        <dbReference type="Proteomes" id="UP000179266"/>
    </source>
</evidence>
<sequence length="109" mass="12963">MKKLIDQLNELEQHLLYAQNRLIQLSLFGGTSSFTKSKFSKELRTSVNFLMQSTDPIMQKVGFLYQDLYQKRFNKLKKRHNFLDQTLSSFRKLSSVFYRNLDLFDALDN</sequence>
<evidence type="ECO:0000313" key="1">
    <source>
        <dbReference type="EMBL" id="OGL42688.1"/>
    </source>
</evidence>
<dbReference type="AlphaFoldDB" id="A0A1F7RNF1"/>
<name>A0A1F7RNF1_9BACT</name>
<proteinExistence type="predicted"/>
<dbReference type="EMBL" id="MGDD01000309">
    <property type="protein sequence ID" value="OGL42688.1"/>
    <property type="molecule type" value="Genomic_DNA"/>
</dbReference>
<accession>A0A1F7RNF1</accession>
<gene>
    <name evidence="1" type="ORF">A2161_09905</name>
</gene>
<protein>
    <submittedName>
        <fullName evidence="1">Uncharacterized protein</fullName>
    </submittedName>
</protein>
<dbReference type="Proteomes" id="UP000179266">
    <property type="component" value="Unassembled WGS sequence"/>
</dbReference>
<comment type="caution">
    <text evidence="1">The sequence shown here is derived from an EMBL/GenBank/DDBJ whole genome shotgun (WGS) entry which is preliminary data.</text>
</comment>
<organism evidence="1 2">
    <name type="scientific">Candidatus Schekmanbacteria bacterium RBG_13_48_7</name>
    <dbReference type="NCBI Taxonomy" id="1817878"/>
    <lineage>
        <taxon>Bacteria</taxon>
        <taxon>Candidatus Schekmaniibacteriota</taxon>
    </lineage>
</organism>
<reference evidence="1 2" key="1">
    <citation type="journal article" date="2016" name="Nat. Commun.">
        <title>Thousands of microbial genomes shed light on interconnected biogeochemical processes in an aquifer system.</title>
        <authorList>
            <person name="Anantharaman K."/>
            <person name="Brown C.T."/>
            <person name="Hug L.A."/>
            <person name="Sharon I."/>
            <person name="Castelle C.J."/>
            <person name="Probst A.J."/>
            <person name="Thomas B.C."/>
            <person name="Singh A."/>
            <person name="Wilkins M.J."/>
            <person name="Karaoz U."/>
            <person name="Brodie E.L."/>
            <person name="Williams K.H."/>
            <person name="Hubbard S.S."/>
            <person name="Banfield J.F."/>
        </authorList>
    </citation>
    <scope>NUCLEOTIDE SEQUENCE [LARGE SCALE GENOMIC DNA]</scope>
</reference>